<dbReference type="Proteomes" id="UP001211005">
    <property type="component" value="Chromosome"/>
</dbReference>
<keyword evidence="2" id="KW-1185">Reference proteome</keyword>
<dbReference type="EMBL" id="CP114767">
    <property type="protein sequence ID" value="WBA42397.1"/>
    <property type="molecule type" value="Genomic_DNA"/>
</dbReference>
<gene>
    <name evidence="1" type="ORF">O3303_02295</name>
</gene>
<evidence type="ECO:0008006" key="3">
    <source>
        <dbReference type="Google" id="ProtNLM"/>
    </source>
</evidence>
<dbReference type="PANTHER" id="PTHR35580:SF1">
    <property type="entry name" value="PHYTASE-LIKE DOMAIN-CONTAINING PROTEIN"/>
    <property type="match status" value="1"/>
</dbReference>
<sequence length="484" mass="49493">MATSTIAPARGSERTTGLQDSRQWVRRLAGLAGLVAGSHLPALAQQAPLDAAWRWVAHSTESGAAVVQKATTDAMGNSYITGRFSSQVRFGAFRLQSAGSSDIFVAKISPAGEWLWAIAAGGSGSDMATGIVLDAQGNIVVAGSFSATAAFGTLALRSQGSQDVFVATLTPDGHWRTVSSAGGPDQDQATALAIDAQNQVLVGGRFRGTARFGDYALSGASDSDGFVAKLDTHGQWAWASQSVGTEQAAVSSLTVDAAGNTYAAGYFAGTAAFGASSLSTAGTHDAFVAKLAPNGTWLWGTAGGGSSTDYAKGVAVSPDGSVFVTGSFSGHARFGTTDLTSLGGDDAYVARLSSQGEWQWVYTIKGNALEDATDVCMGPGGSIYVTGRFSRGAQYGTTPLASKGSTDVFVARLSKNGRWLDFLSAGSTSSDEANTIKPSPIGDVFVGGTVGTAGNFGNVAVGEANPAVFIGRLQFPTRSTVEMY</sequence>
<dbReference type="PANTHER" id="PTHR35580">
    <property type="entry name" value="CELL SURFACE GLYCOPROTEIN (S-LAYER PROTEIN)-LIKE PROTEIN"/>
    <property type="match status" value="1"/>
</dbReference>
<evidence type="ECO:0000313" key="2">
    <source>
        <dbReference type="Proteomes" id="UP001211005"/>
    </source>
</evidence>
<organism evidence="1 2">
    <name type="scientific">Hymenobacter canadensis</name>
    <dbReference type="NCBI Taxonomy" id="2999067"/>
    <lineage>
        <taxon>Bacteria</taxon>
        <taxon>Pseudomonadati</taxon>
        <taxon>Bacteroidota</taxon>
        <taxon>Cytophagia</taxon>
        <taxon>Cytophagales</taxon>
        <taxon>Hymenobacteraceae</taxon>
        <taxon>Hymenobacter</taxon>
    </lineage>
</organism>
<dbReference type="InterPro" id="IPR052918">
    <property type="entry name" value="Motility_Chemotaxis_Reg"/>
</dbReference>
<accession>A0ABY7LSL0</accession>
<reference evidence="1 2" key="1">
    <citation type="submission" date="2022-12" db="EMBL/GenBank/DDBJ databases">
        <title>Hymenobacter canadensis sp. nov. isolated from lake water of the Cambridge Bay, Canada.</title>
        <authorList>
            <person name="Kim W.H."/>
            <person name="Lee Y.M."/>
        </authorList>
    </citation>
    <scope>NUCLEOTIDE SEQUENCE [LARGE SCALE GENOMIC DNA]</scope>
    <source>
        <strain evidence="1 2">PAMC 29467</strain>
    </source>
</reference>
<protein>
    <recommendedName>
        <fullName evidence="3">Beta-propeller repeat protein</fullName>
    </recommendedName>
</protein>
<dbReference type="RefSeq" id="WP_269560452.1">
    <property type="nucleotide sequence ID" value="NZ_CP114767.1"/>
</dbReference>
<proteinExistence type="predicted"/>
<dbReference type="Gene3D" id="2.80.10.50">
    <property type="match status" value="2"/>
</dbReference>
<name>A0ABY7LSL0_9BACT</name>
<evidence type="ECO:0000313" key="1">
    <source>
        <dbReference type="EMBL" id="WBA42397.1"/>
    </source>
</evidence>
<dbReference type="SUPFAM" id="SSF101898">
    <property type="entry name" value="NHL repeat"/>
    <property type="match status" value="1"/>
</dbReference>